<dbReference type="KEGG" id="talb:FTW19_07325"/>
<feature type="signal peptide" evidence="1">
    <location>
        <begin position="1"/>
        <end position="21"/>
    </location>
</feature>
<gene>
    <name evidence="2" type="ORF">FTW19_07325</name>
</gene>
<dbReference type="InterPro" id="IPR011048">
    <property type="entry name" value="Haem_d1_sf"/>
</dbReference>
<dbReference type="SUPFAM" id="SSF51004">
    <property type="entry name" value="C-terminal (heme d1) domain of cytochrome cd1-nitrite reductase"/>
    <property type="match status" value="1"/>
</dbReference>
<protein>
    <submittedName>
        <fullName evidence="2">Uncharacterized protein</fullName>
    </submittedName>
</protein>
<keyword evidence="3" id="KW-1185">Reference proteome</keyword>
<feature type="chain" id="PRO_5022969539" evidence="1">
    <location>
        <begin position="22"/>
        <end position="305"/>
    </location>
</feature>
<accession>A0A5B9E6F8</accession>
<evidence type="ECO:0000256" key="1">
    <source>
        <dbReference type="SAM" id="SignalP"/>
    </source>
</evidence>
<dbReference type="EMBL" id="CP042806">
    <property type="protein sequence ID" value="QEE27823.1"/>
    <property type="molecule type" value="Genomic_DNA"/>
</dbReference>
<keyword evidence="1" id="KW-0732">Signal</keyword>
<dbReference type="AlphaFoldDB" id="A0A5B9E6F8"/>
<sequence>MMKLVRLVLLVATVWCGVAGHAQFFYEASCNDVEKYDVTTGKHVATISLASRTSLFPDESPRTAFCDIDNMKYDAARSIAIVEVNDGRYQVFRRLVFTVPQFRLVSGRVLSRKWHDVGAGEEPATDMVAKLALPGMSTDPNQRGWLMLDGYQADTDLVQCTAYGQGKMLLSTPVESAGDKVILRVTCAEGTRFLTARGDTKQIMSLNLPLEAGWGVAYTTSDARYLLIAGRREYVTQGGDKAWLVDLQTSKLVGQWTDPRMTHGRFLGFARNGNLLFLTHGENLVLKTGLTFQPTPEGDAFFADR</sequence>
<organism evidence="2 3">
    <name type="scientific">Terriglobus albidus</name>
    <dbReference type="NCBI Taxonomy" id="1592106"/>
    <lineage>
        <taxon>Bacteria</taxon>
        <taxon>Pseudomonadati</taxon>
        <taxon>Acidobacteriota</taxon>
        <taxon>Terriglobia</taxon>
        <taxon>Terriglobales</taxon>
        <taxon>Acidobacteriaceae</taxon>
        <taxon>Terriglobus</taxon>
    </lineage>
</organism>
<evidence type="ECO:0000313" key="2">
    <source>
        <dbReference type="EMBL" id="QEE27823.1"/>
    </source>
</evidence>
<proteinExistence type="predicted"/>
<reference evidence="2 3" key="1">
    <citation type="submission" date="2019-08" db="EMBL/GenBank/DDBJ databases">
        <title>Complete genome sequence of Terriglobus albidus strain ORNL.</title>
        <authorList>
            <person name="Podar M."/>
        </authorList>
    </citation>
    <scope>NUCLEOTIDE SEQUENCE [LARGE SCALE GENOMIC DNA]</scope>
    <source>
        <strain evidence="2 3">ORNL</strain>
    </source>
</reference>
<dbReference type="RefSeq" id="WP_147647013.1">
    <property type="nucleotide sequence ID" value="NZ_CP042806.1"/>
</dbReference>
<name>A0A5B9E6F8_9BACT</name>
<evidence type="ECO:0000313" key="3">
    <source>
        <dbReference type="Proteomes" id="UP000321820"/>
    </source>
</evidence>
<dbReference type="Proteomes" id="UP000321820">
    <property type="component" value="Chromosome"/>
</dbReference>